<dbReference type="Proteomes" id="UP000195043">
    <property type="component" value="Unassembled WGS sequence"/>
</dbReference>
<dbReference type="EMBL" id="NGKU01000001">
    <property type="protein sequence ID" value="OTN77127.1"/>
    <property type="molecule type" value="Genomic_DNA"/>
</dbReference>
<comment type="caution">
    <text evidence="2">The sequence shown here is derived from an EMBL/GenBank/DDBJ whole genome shotgun (WGS) entry which is preliminary data.</text>
</comment>
<evidence type="ECO:0000313" key="2">
    <source>
        <dbReference type="EMBL" id="OTN77127.1"/>
    </source>
</evidence>
<proteinExistence type="predicted"/>
<organism evidence="2 3">
    <name type="scientific">Candidatus Enterococcus testudinis</name>
    <dbReference type="NCBI Taxonomy" id="1834191"/>
    <lineage>
        <taxon>Bacteria</taxon>
        <taxon>Bacillati</taxon>
        <taxon>Bacillota</taxon>
        <taxon>Bacilli</taxon>
        <taxon>Lactobacillales</taxon>
        <taxon>Enterococcaceae</taxon>
        <taxon>Enterococcus</taxon>
    </lineage>
</organism>
<dbReference type="Pfam" id="PF14493">
    <property type="entry name" value="HTH_40"/>
    <property type="match status" value="1"/>
</dbReference>
<evidence type="ECO:0000259" key="1">
    <source>
        <dbReference type="Pfam" id="PF14493"/>
    </source>
</evidence>
<accession>A0A242A7V1</accession>
<sequence length="332" mass="38561">MDVFILALFAHTDKLRPSTLYQLLIGKRTSSVLSYGCFYDRLGLFQALPDLAEEEFKQRIDTLLQKGDLLADQAGLIHTAAPTADNLSHYKRLIEKASFYRYGRTWQDSWRALRLLTQAASYQGVTNHYVPVENTPMYTEPVRAVLRQVPNLKDDLFQELWHTFEQMPAETADFLAGTLTGPQTLGKTFFQLVPDEYQQKPWVQLYTAVAIQQFLALIEEKQTSILYQSMLPFLQRNANQSMLETKRLFQMGLSVKDIMAQRHLKEGTVNDHLIEWALLDKDFPYARFDRQIYQLLPAASWHYRYQVLQQQLAADFLPIRLFQIAQKRGILC</sequence>
<dbReference type="OrthoDB" id="2168040at2"/>
<feature type="domain" description="Helicase Helix-turn-helix" evidence="1">
    <location>
        <begin position="241"/>
        <end position="292"/>
    </location>
</feature>
<reference evidence="2 3" key="1">
    <citation type="submission" date="2017-05" db="EMBL/GenBank/DDBJ databases">
        <title>The Genome Sequence of Enterococcus sp. 8G7_MSG3316.</title>
        <authorList>
            <consortium name="The Broad Institute Genomics Platform"/>
            <consortium name="The Broad Institute Genomic Center for Infectious Diseases"/>
            <person name="Earl A."/>
            <person name="Manson A."/>
            <person name="Schwartman J."/>
            <person name="Gilmore M."/>
            <person name="Abouelleil A."/>
            <person name="Cao P."/>
            <person name="Chapman S."/>
            <person name="Cusick C."/>
            <person name="Shea T."/>
            <person name="Young S."/>
            <person name="Neafsey D."/>
            <person name="Nusbaum C."/>
            <person name="Birren B."/>
        </authorList>
    </citation>
    <scope>NUCLEOTIDE SEQUENCE [LARGE SCALE GENOMIC DNA]</scope>
    <source>
        <strain evidence="2 3">8G7_MSG3316</strain>
    </source>
</reference>
<dbReference type="InterPro" id="IPR029491">
    <property type="entry name" value="Helicase_HTH"/>
</dbReference>
<keyword evidence="3" id="KW-1185">Reference proteome</keyword>
<dbReference type="AlphaFoldDB" id="A0A242A7V1"/>
<name>A0A242A7V1_9ENTE</name>
<dbReference type="STRING" id="1834191.A5886_002207"/>
<protein>
    <recommendedName>
        <fullName evidence="1">Helicase Helix-turn-helix domain-containing protein</fullName>
    </recommendedName>
</protein>
<evidence type="ECO:0000313" key="3">
    <source>
        <dbReference type="Proteomes" id="UP000195043"/>
    </source>
</evidence>
<dbReference type="RefSeq" id="WP_086275188.1">
    <property type="nucleotide sequence ID" value="NZ_NGKU01000001.1"/>
</dbReference>
<gene>
    <name evidence="2" type="ORF">A5886_002207</name>
</gene>